<evidence type="ECO:0000259" key="1">
    <source>
        <dbReference type="Pfam" id="PF17109"/>
    </source>
</evidence>
<comment type="caution">
    <text evidence="2">The sequence shown here is derived from an EMBL/GenBank/DDBJ whole genome shotgun (WGS) entry which is preliminary data.</text>
</comment>
<accession>A0A9P5N7A2</accession>
<dbReference type="PANTHER" id="PTHR10039:SF17">
    <property type="entry name" value="FUNGAL STAND N-TERMINAL GOODBYE DOMAIN-CONTAINING PROTEIN-RELATED"/>
    <property type="match status" value="1"/>
</dbReference>
<organism evidence="2 3">
    <name type="scientific">Russula ochroleuca</name>
    <dbReference type="NCBI Taxonomy" id="152965"/>
    <lineage>
        <taxon>Eukaryota</taxon>
        <taxon>Fungi</taxon>
        <taxon>Dikarya</taxon>
        <taxon>Basidiomycota</taxon>
        <taxon>Agaricomycotina</taxon>
        <taxon>Agaricomycetes</taxon>
        <taxon>Russulales</taxon>
        <taxon>Russulaceae</taxon>
        <taxon>Russula</taxon>
    </lineage>
</organism>
<dbReference type="EMBL" id="WHVB01000001">
    <property type="protein sequence ID" value="KAF8487515.1"/>
    <property type="molecule type" value="Genomic_DNA"/>
</dbReference>
<proteinExistence type="predicted"/>
<reference evidence="2" key="2">
    <citation type="journal article" date="2020" name="Nat. Commun.">
        <title>Large-scale genome sequencing of mycorrhizal fungi provides insights into the early evolution of symbiotic traits.</title>
        <authorList>
            <person name="Miyauchi S."/>
            <person name="Kiss E."/>
            <person name="Kuo A."/>
            <person name="Drula E."/>
            <person name="Kohler A."/>
            <person name="Sanchez-Garcia M."/>
            <person name="Morin E."/>
            <person name="Andreopoulos B."/>
            <person name="Barry K.W."/>
            <person name="Bonito G."/>
            <person name="Buee M."/>
            <person name="Carver A."/>
            <person name="Chen C."/>
            <person name="Cichocki N."/>
            <person name="Clum A."/>
            <person name="Culley D."/>
            <person name="Crous P.W."/>
            <person name="Fauchery L."/>
            <person name="Girlanda M."/>
            <person name="Hayes R.D."/>
            <person name="Keri Z."/>
            <person name="LaButti K."/>
            <person name="Lipzen A."/>
            <person name="Lombard V."/>
            <person name="Magnuson J."/>
            <person name="Maillard F."/>
            <person name="Murat C."/>
            <person name="Nolan M."/>
            <person name="Ohm R.A."/>
            <person name="Pangilinan J."/>
            <person name="Pereira M.F."/>
            <person name="Perotto S."/>
            <person name="Peter M."/>
            <person name="Pfister S."/>
            <person name="Riley R."/>
            <person name="Sitrit Y."/>
            <person name="Stielow J.B."/>
            <person name="Szollosi G."/>
            <person name="Zifcakova L."/>
            <person name="Stursova M."/>
            <person name="Spatafora J.W."/>
            <person name="Tedersoo L."/>
            <person name="Vaario L.M."/>
            <person name="Yamada A."/>
            <person name="Yan M."/>
            <person name="Wang P."/>
            <person name="Xu J."/>
            <person name="Bruns T."/>
            <person name="Baldrian P."/>
            <person name="Vilgalys R."/>
            <person name="Dunand C."/>
            <person name="Henrissat B."/>
            <person name="Grigoriev I.V."/>
            <person name="Hibbett D."/>
            <person name="Nagy L.G."/>
            <person name="Martin F.M."/>
        </authorList>
    </citation>
    <scope>NUCLEOTIDE SEQUENCE</scope>
    <source>
        <strain evidence="2">Prilba</strain>
    </source>
</reference>
<dbReference type="InterPro" id="IPR031350">
    <property type="entry name" value="Goodbye_dom"/>
</dbReference>
<name>A0A9P5N7A2_9AGAM</name>
<evidence type="ECO:0000313" key="3">
    <source>
        <dbReference type="Proteomes" id="UP000759537"/>
    </source>
</evidence>
<dbReference type="AlphaFoldDB" id="A0A9P5N7A2"/>
<keyword evidence="3" id="KW-1185">Reference proteome</keyword>
<gene>
    <name evidence="2" type="ORF">DFH94DRAFT_841820</name>
</gene>
<sequence>MPHAWDGPRRTDGTEGANHTERIHWVLESSDQSLTTEAQNAVICATSLRSSTLTLLSINTPRHHPNAVAMLPILPRLVMVGSCRSILRMRTGHGNTRQYLSLSTSLRDLPYYHSSVAIMSLDPPGATSSSDYEVIFDNTLKAYKKKTGKDLASDPLLRRLETCNSPDSVLSLLRLQVPGFDQSVSGSSNERLTKWVNPAVNVLCTFASTISGAVSLAYPPVGVIFTGIASLLSAVLAVGASQSALVDLFERIENFFIRLGIYIDIPPTAEMTDIIVKVMVDVLLILALVTREIKQGKIKRFMKKLVGRSDIEDALRRLDKLTQEESRLAAAQGLRATHGVGDGMRVAINKMDAVLDGGENVREELQKVARDVGDLVKDASDDKRNQLLQDLVKLRQDLANWLSPPDPSINFNTADHARHKGTAEWFTQSSIFKNWKESSSLLWI</sequence>
<feature type="domain" description="Fungal STAND N-terminal Goodbye" evidence="1">
    <location>
        <begin position="136"/>
        <end position="262"/>
    </location>
</feature>
<feature type="non-terminal residue" evidence="2">
    <location>
        <position position="444"/>
    </location>
</feature>
<protein>
    <recommendedName>
        <fullName evidence="1">Fungal STAND N-terminal Goodbye domain-containing protein</fullName>
    </recommendedName>
</protein>
<dbReference type="Proteomes" id="UP000759537">
    <property type="component" value="Unassembled WGS sequence"/>
</dbReference>
<evidence type="ECO:0000313" key="2">
    <source>
        <dbReference type="EMBL" id="KAF8487515.1"/>
    </source>
</evidence>
<dbReference type="Pfam" id="PF17109">
    <property type="entry name" value="Goodbye"/>
    <property type="match status" value="1"/>
</dbReference>
<reference evidence="2" key="1">
    <citation type="submission" date="2019-10" db="EMBL/GenBank/DDBJ databases">
        <authorList>
            <consortium name="DOE Joint Genome Institute"/>
            <person name="Kuo A."/>
            <person name="Miyauchi S."/>
            <person name="Kiss E."/>
            <person name="Drula E."/>
            <person name="Kohler A."/>
            <person name="Sanchez-Garcia M."/>
            <person name="Andreopoulos B."/>
            <person name="Barry K.W."/>
            <person name="Bonito G."/>
            <person name="Buee M."/>
            <person name="Carver A."/>
            <person name="Chen C."/>
            <person name="Cichocki N."/>
            <person name="Clum A."/>
            <person name="Culley D."/>
            <person name="Crous P.W."/>
            <person name="Fauchery L."/>
            <person name="Girlanda M."/>
            <person name="Hayes R."/>
            <person name="Keri Z."/>
            <person name="LaButti K."/>
            <person name="Lipzen A."/>
            <person name="Lombard V."/>
            <person name="Magnuson J."/>
            <person name="Maillard F."/>
            <person name="Morin E."/>
            <person name="Murat C."/>
            <person name="Nolan M."/>
            <person name="Ohm R."/>
            <person name="Pangilinan J."/>
            <person name="Pereira M."/>
            <person name="Perotto S."/>
            <person name="Peter M."/>
            <person name="Riley R."/>
            <person name="Sitrit Y."/>
            <person name="Stielow B."/>
            <person name="Szollosi G."/>
            <person name="Zifcakova L."/>
            <person name="Stursova M."/>
            <person name="Spatafora J.W."/>
            <person name="Tedersoo L."/>
            <person name="Vaario L.-M."/>
            <person name="Yamada A."/>
            <person name="Yan M."/>
            <person name="Wang P."/>
            <person name="Xu J."/>
            <person name="Bruns T."/>
            <person name="Baldrian P."/>
            <person name="Vilgalys R."/>
            <person name="Henrissat B."/>
            <person name="Grigoriev I.V."/>
            <person name="Hibbett D."/>
            <person name="Nagy L.G."/>
            <person name="Martin F.M."/>
        </authorList>
    </citation>
    <scope>NUCLEOTIDE SEQUENCE</scope>
    <source>
        <strain evidence="2">Prilba</strain>
    </source>
</reference>
<dbReference type="PANTHER" id="PTHR10039">
    <property type="entry name" value="AMELOGENIN"/>
    <property type="match status" value="1"/>
</dbReference>
<dbReference type="OrthoDB" id="448455at2759"/>